<dbReference type="SMART" id="SM00747">
    <property type="entry name" value="CFEM"/>
    <property type="match status" value="1"/>
</dbReference>
<feature type="region of interest" description="Disordered" evidence="14">
    <location>
        <begin position="183"/>
        <end position="256"/>
    </location>
</feature>
<evidence type="ECO:0000259" key="17">
    <source>
        <dbReference type="PROSITE" id="PS52012"/>
    </source>
</evidence>
<comment type="caution">
    <text evidence="18">The sequence shown here is derived from an EMBL/GenBank/DDBJ whole genome shotgun (WGS) entry which is preliminary data.</text>
</comment>
<proteinExistence type="inferred from homology"/>
<evidence type="ECO:0000313" key="18">
    <source>
        <dbReference type="EMBL" id="KAH7359212.1"/>
    </source>
</evidence>
<feature type="disulfide bond" evidence="13">
    <location>
        <begin position="42"/>
        <end position="49"/>
    </location>
</feature>
<feature type="signal peptide" evidence="16">
    <location>
        <begin position="1"/>
        <end position="19"/>
    </location>
</feature>
<reference evidence="18" key="1">
    <citation type="journal article" date="2021" name="Nat. Commun.">
        <title>Genetic determinants of endophytism in the Arabidopsis root mycobiome.</title>
        <authorList>
            <person name="Mesny F."/>
            <person name="Miyauchi S."/>
            <person name="Thiergart T."/>
            <person name="Pickel B."/>
            <person name="Atanasova L."/>
            <person name="Karlsson M."/>
            <person name="Huettel B."/>
            <person name="Barry K.W."/>
            <person name="Haridas S."/>
            <person name="Chen C."/>
            <person name="Bauer D."/>
            <person name="Andreopoulos W."/>
            <person name="Pangilinan J."/>
            <person name="LaButti K."/>
            <person name="Riley R."/>
            <person name="Lipzen A."/>
            <person name="Clum A."/>
            <person name="Drula E."/>
            <person name="Henrissat B."/>
            <person name="Kohler A."/>
            <person name="Grigoriev I.V."/>
            <person name="Martin F.M."/>
            <person name="Hacquard S."/>
        </authorList>
    </citation>
    <scope>NUCLEOTIDE SEQUENCE</scope>
    <source>
        <strain evidence="18">MPI-CAGE-AT-0016</strain>
    </source>
</reference>
<sequence>MKHQYFLAPLLTLAPLTAAQDFSGQPECAVNCLREFIPQAGCALGDAECLCRPSSQTALQPLIAPCLIANCGADELGQAINASDAACEAVKDGGGASDVTTVVNLPVTGVSTSATRTTVLASSTSTSSTSASSPTDAPSETPSSPSSPGLNPAAIGLGVGIGVGGLLIILLALFLFRRHRKRRTSPAPDLSPAPPPSQGKAELPNSYITGKPPDDDPTHGRAEAPPHETRYEIPTNEGIQGRHELGSNDSWHQRHP</sequence>
<comment type="similarity">
    <text evidence="4">Belongs to the RBT5 family.</text>
</comment>
<dbReference type="PANTHER" id="PTHR15549">
    <property type="entry name" value="PAIRED IMMUNOGLOBULIN-LIKE TYPE 2 RECEPTOR"/>
    <property type="match status" value="1"/>
</dbReference>
<keyword evidence="13" id="KW-0408">Iron</keyword>
<dbReference type="EMBL" id="JAGPXD010000004">
    <property type="protein sequence ID" value="KAH7359212.1"/>
    <property type="molecule type" value="Genomic_DNA"/>
</dbReference>
<evidence type="ECO:0000256" key="7">
    <source>
        <dbReference type="ARBA" id="ARBA00022692"/>
    </source>
</evidence>
<feature type="transmembrane region" description="Helical" evidence="15">
    <location>
        <begin position="153"/>
        <end position="176"/>
    </location>
</feature>
<accession>A0A8K0X3W3</accession>
<keyword evidence="5" id="KW-0964">Secreted</keyword>
<dbReference type="GO" id="GO:0098552">
    <property type="term" value="C:side of membrane"/>
    <property type="evidence" value="ECO:0007669"/>
    <property type="project" value="UniProtKB-KW"/>
</dbReference>
<comment type="caution">
    <text evidence="13">Lacks conserved residue(s) required for the propagation of feature annotation.</text>
</comment>
<evidence type="ECO:0000256" key="4">
    <source>
        <dbReference type="ARBA" id="ARBA00010031"/>
    </source>
</evidence>
<gene>
    <name evidence="18" type="ORF">B0T11DRAFT_330913</name>
</gene>
<feature type="domain" description="CFEM" evidence="17">
    <location>
        <begin position="1"/>
        <end position="114"/>
    </location>
</feature>
<dbReference type="GO" id="GO:0005576">
    <property type="term" value="C:extracellular region"/>
    <property type="evidence" value="ECO:0007669"/>
    <property type="project" value="UniProtKB-SubCell"/>
</dbReference>
<evidence type="ECO:0000256" key="16">
    <source>
        <dbReference type="SAM" id="SignalP"/>
    </source>
</evidence>
<organism evidence="18 19">
    <name type="scientific">Plectosphaerella cucumerina</name>
    <dbReference type="NCBI Taxonomy" id="40658"/>
    <lineage>
        <taxon>Eukaryota</taxon>
        <taxon>Fungi</taxon>
        <taxon>Dikarya</taxon>
        <taxon>Ascomycota</taxon>
        <taxon>Pezizomycotina</taxon>
        <taxon>Sordariomycetes</taxon>
        <taxon>Hypocreomycetidae</taxon>
        <taxon>Glomerellales</taxon>
        <taxon>Plectosphaerellaceae</taxon>
        <taxon>Plectosphaerella</taxon>
    </lineage>
</organism>
<keyword evidence="6" id="KW-0325">Glycoprotein</keyword>
<dbReference type="GO" id="GO:0071944">
    <property type="term" value="C:cell periphery"/>
    <property type="evidence" value="ECO:0007669"/>
    <property type="project" value="UniProtKB-ARBA"/>
</dbReference>
<feature type="compositionally biased region" description="Basic and acidic residues" evidence="14">
    <location>
        <begin position="212"/>
        <end position="231"/>
    </location>
</feature>
<dbReference type="InterPro" id="IPR008427">
    <property type="entry name" value="Extracellular_membr_CFEM_dom"/>
</dbReference>
<dbReference type="Proteomes" id="UP000813385">
    <property type="component" value="Unassembled WGS sequence"/>
</dbReference>
<comment type="subcellular location">
    <subcellularLocation>
        <location evidence="2">Membrane</location>
        <topology evidence="2">Lipid-anchor</topology>
        <topology evidence="2">GPI-anchor</topology>
    </subcellularLocation>
    <subcellularLocation>
        <location evidence="1">Membrane</location>
        <topology evidence="1">Single-pass membrane protein</topology>
    </subcellularLocation>
    <subcellularLocation>
        <location evidence="3">Secreted</location>
    </subcellularLocation>
</comment>
<evidence type="ECO:0000256" key="6">
    <source>
        <dbReference type="ARBA" id="ARBA00022622"/>
    </source>
</evidence>
<dbReference type="GO" id="GO:0046872">
    <property type="term" value="F:metal ion binding"/>
    <property type="evidence" value="ECO:0007669"/>
    <property type="project" value="UniProtKB-UniRule"/>
</dbReference>
<evidence type="ECO:0000256" key="10">
    <source>
        <dbReference type="ARBA" id="ARBA00023136"/>
    </source>
</evidence>
<evidence type="ECO:0000256" key="2">
    <source>
        <dbReference type="ARBA" id="ARBA00004589"/>
    </source>
</evidence>
<evidence type="ECO:0000256" key="12">
    <source>
        <dbReference type="ARBA" id="ARBA00023288"/>
    </source>
</evidence>
<keyword evidence="11 13" id="KW-1015">Disulfide bond</keyword>
<name>A0A8K0X3W3_9PEZI</name>
<keyword evidence="12" id="KW-0449">Lipoprotein</keyword>
<evidence type="ECO:0000256" key="9">
    <source>
        <dbReference type="ARBA" id="ARBA00022989"/>
    </source>
</evidence>
<dbReference type="InterPro" id="IPR051694">
    <property type="entry name" value="Immunoregulatory_rcpt-like"/>
</dbReference>
<evidence type="ECO:0000256" key="14">
    <source>
        <dbReference type="SAM" id="MobiDB-lite"/>
    </source>
</evidence>
<keyword evidence="19" id="KW-1185">Reference proteome</keyword>
<evidence type="ECO:0000256" key="1">
    <source>
        <dbReference type="ARBA" id="ARBA00004167"/>
    </source>
</evidence>
<evidence type="ECO:0000256" key="8">
    <source>
        <dbReference type="ARBA" id="ARBA00022729"/>
    </source>
</evidence>
<keyword evidence="13" id="KW-0349">Heme</keyword>
<keyword evidence="10 15" id="KW-0472">Membrane</keyword>
<keyword evidence="9 15" id="KW-1133">Transmembrane helix</keyword>
<dbReference type="Pfam" id="PF05730">
    <property type="entry name" value="CFEM"/>
    <property type="match status" value="1"/>
</dbReference>
<feature type="binding site" description="axial binding residue" evidence="13">
    <location>
        <position position="46"/>
    </location>
    <ligand>
        <name>heme</name>
        <dbReference type="ChEBI" id="CHEBI:30413"/>
    </ligand>
    <ligandPart>
        <name>Fe</name>
        <dbReference type="ChEBI" id="CHEBI:18248"/>
    </ligandPart>
</feature>
<feature type="region of interest" description="Disordered" evidence="14">
    <location>
        <begin position="117"/>
        <end position="148"/>
    </location>
</feature>
<dbReference type="OrthoDB" id="3559948at2759"/>
<dbReference type="PROSITE" id="PS52012">
    <property type="entry name" value="CFEM"/>
    <property type="match status" value="1"/>
</dbReference>
<keyword evidence="7 15" id="KW-0812">Transmembrane</keyword>
<keyword evidence="6" id="KW-0336">GPI-anchor</keyword>
<dbReference type="PANTHER" id="PTHR15549:SF6">
    <property type="entry name" value="MID2 DOMAIN-CONTAINING PROTEIN"/>
    <property type="match status" value="1"/>
</dbReference>
<evidence type="ECO:0000256" key="11">
    <source>
        <dbReference type="ARBA" id="ARBA00023157"/>
    </source>
</evidence>
<dbReference type="AlphaFoldDB" id="A0A8K0X3W3"/>
<evidence type="ECO:0000313" key="19">
    <source>
        <dbReference type="Proteomes" id="UP000813385"/>
    </source>
</evidence>
<evidence type="ECO:0000256" key="5">
    <source>
        <dbReference type="ARBA" id="ARBA00022525"/>
    </source>
</evidence>
<keyword evidence="13" id="KW-0479">Metal-binding</keyword>
<protein>
    <recommendedName>
        <fullName evidence="17">CFEM domain-containing protein</fullName>
    </recommendedName>
</protein>
<evidence type="ECO:0000256" key="13">
    <source>
        <dbReference type="PROSITE-ProRule" id="PRU01356"/>
    </source>
</evidence>
<evidence type="ECO:0000256" key="15">
    <source>
        <dbReference type="SAM" id="Phobius"/>
    </source>
</evidence>
<feature type="chain" id="PRO_5035438722" description="CFEM domain-containing protein" evidence="16">
    <location>
        <begin position="20"/>
        <end position="256"/>
    </location>
</feature>
<evidence type="ECO:0000256" key="3">
    <source>
        <dbReference type="ARBA" id="ARBA00004613"/>
    </source>
</evidence>
<keyword evidence="8 16" id="KW-0732">Signal</keyword>